<dbReference type="Pfam" id="PF00172">
    <property type="entry name" value="Zn_clus"/>
    <property type="match status" value="1"/>
</dbReference>
<dbReference type="GO" id="GO:0005634">
    <property type="term" value="C:nucleus"/>
    <property type="evidence" value="ECO:0007669"/>
    <property type="project" value="UniProtKB-SubCell"/>
</dbReference>
<dbReference type="CDD" id="cd12148">
    <property type="entry name" value="fungal_TF_MHR"/>
    <property type="match status" value="1"/>
</dbReference>
<dbReference type="Gene3D" id="4.10.240.10">
    <property type="entry name" value="Zn(2)-C6 fungal-type DNA-binding domain"/>
    <property type="match status" value="1"/>
</dbReference>
<gene>
    <name evidence="9" type="ORF">N8I77_001143</name>
</gene>
<dbReference type="InterPro" id="IPR021858">
    <property type="entry name" value="Fun_TF"/>
</dbReference>
<evidence type="ECO:0000259" key="8">
    <source>
        <dbReference type="PROSITE" id="PS50048"/>
    </source>
</evidence>
<dbReference type="GO" id="GO:0045944">
    <property type="term" value="P:positive regulation of transcription by RNA polymerase II"/>
    <property type="evidence" value="ECO:0007669"/>
    <property type="project" value="TreeGrafter"/>
</dbReference>
<protein>
    <recommendedName>
        <fullName evidence="8">Zn(2)-C6 fungal-type domain-containing protein</fullName>
    </recommendedName>
</protein>
<dbReference type="EMBL" id="JAUJFL010000001">
    <property type="protein sequence ID" value="KAK2614302.1"/>
    <property type="molecule type" value="Genomic_DNA"/>
</dbReference>
<feature type="compositionally biased region" description="Polar residues" evidence="7">
    <location>
        <begin position="201"/>
        <end position="229"/>
    </location>
</feature>
<dbReference type="Pfam" id="PF11951">
    <property type="entry name" value="Fungal_trans_2"/>
    <property type="match status" value="1"/>
</dbReference>
<dbReference type="CDD" id="cd00067">
    <property type="entry name" value="GAL4"/>
    <property type="match status" value="1"/>
</dbReference>
<keyword evidence="5" id="KW-0804">Transcription</keyword>
<feature type="region of interest" description="Disordered" evidence="7">
    <location>
        <begin position="116"/>
        <end position="229"/>
    </location>
</feature>
<keyword evidence="4" id="KW-0238">DNA-binding</keyword>
<keyword evidence="6" id="KW-0539">Nucleus</keyword>
<dbReference type="PROSITE" id="PS50048">
    <property type="entry name" value="ZN2_CY6_FUNGAL_2"/>
    <property type="match status" value="1"/>
</dbReference>
<name>A0AAD9SRH1_PHOAM</name>
<keyword evidence="10" id="KW-1185">Reference proteome</keyword>
<organism evidence="9 10">
    <name type="scientific">Phomopsis amygdali</name>
    <name type="common">Fusicoccum amygdali</name>
    <dbReference type="NCBI Taxonomy" id="1214568"/>
    <lineage>
        <taxon>Eukaryota</taxon>
        <taxon>Fungi</taxon>
        <taxon>Dikarya</taxon>
        <taxon>Ascomycota</taxon>
        <taxon>Pezizomycotina</taxon>
        <taxon>Sordariomycetes</taxon>
        <taxon>Sordariomycetidae</taxon>
        <taxon>Diaporthales</taxon>
        <taxon>Diaporthaceae</taxon>
        <taxon>Diaporthe</taxon>
    </lineage>
</organism>
<evidence type="ECO:0000256" key="1">
    <source>
        <dbReference type="ARBA" id="ARBA00004123"/>
    </source>
</evidence>
<evidence type="ECO:0000256" key="5">
    <source>
        <dbReference type="ARBA" id="ARBA00023163"/>
    </source>
</evidence>
<dbReference type="GO" id="GO:0000976">
    <property type="term" value="F:transcription cis-regulatory region binding"/>
    <property type="evidence" value="ECO:0007669"/>
    <property type="project" value="TreeGrafter"/>
</dbReference>
<dbReference type="GO" id="GO:0008270">
    <property type="term" value="F:zinc ion binding"/>
    <property type="evidence" value="ECO:0007669"/>
    <property type="project" value="InterPro"/>
</dbReference>
<evidence type="ECO:0000256" key="7">
    <source>
        <dbReference type="SAM" id="MobiDB-lite"/>
    </source>
</evidence>
<dbReference type="GO" id="GO:0000981">
    <property type="term" value="F:DNA-binding transcription factor activity, RNA polymerase II-specific"/>
    <property type="evidence" value="ECO:0007669"/>
    <property type="project" value="InterPro"/>
</dbReference>
<dbReference type="InterPro" id="IPR036864">
    <property type="entry name" value="Zn2-C6_fun-type_DNA-bd_sf"/>
</dbReference>
<dbReference type="SUPFAM" id="SSF57701">
    <property type="entry name" value="Zn2/Cys6 DNA-binding domain"/>
    <property type="match status" value="1"/>
</dbReference>
<feature type="compositionally biased region" description="Polar residues" evidence="7">
    <location>
        <begin position="173"/>
        <end position="194"/>
    </location>
</feature>
<evidence type="ECO:0000313" key="9">
    <source>
        <dbReference type="EMBL" id="KAK2614302.1"/>
    </source>
</evidence>
<evidence type="ECO:0000256" key="2">
    <source>
        <dbReference type="ARBA" id="ARBA00022833"/>
    </source>
</evidence>
<accession>A0AAD9SRH1</accession>
<dbReference type="PROSITE" id="PS00463">
    <property type="entry name" value="ZN2_CY6_FUNGAL_1"/>
    <property type="match status" value="1"/>
</dbReference>
<evidence type="ECO:0000256" key="6">
    <source>
        <dbReference type="ARBA" id="ARBA00023242"/>
    </source>
</evidence>
<proteinExistence type="predicted"/>
<dbReference type="PANTHER" id="PTHR37534">
    <property type="entry name" value="TRANSCRIPTIONAL ACTIVATOR PROTEIN UGA3"/>
    <property type="match status" value="1"/>
</dbReference>
<evidence type="ECO:0000256" key="3">
    <source>
        <dbReference type="ARBA" id="ARBA00023015"/>
    </source>
</evidence>
<comment type="caution">
    <text evidence="9">The sequence shown here is derived from an EMBL/GenBank/DDBJ whole genome shotgun (WGS) entry which is preliminary data.</text>
</comment>
<dbReference type="InterPro" id="IPR001138">
    <property type="entry name" value="Zn2Cys6_DnaBD"/>
</dbReference>
<reference evidence="9" key="1">
    <citation type="submission" date="2023-06" db="EMBL/GenBank/DDBJ databases">
        <authorList>
            <person name="Noh H."/>
        </authorList>
    </citation>
    <scope>NUCLEOTIDE SEQUENCE</scope>
    <source>
        <strain evidence="9">DUCC20226</strain>
    </source>
</reference>
<dbReference type="Proteomes" id="UP001265746">
    <property type="component" value="Unassembled WGS sequence"/>
</dbReference>
<keyword evidence="2" id="KW-0862">Zinc</keyword>
<comment type="subcellular location">
    <subcellularLocation>
        <location evidence="1">Nucleus</location>
    </subcellularLocation>
</comment>
<feature type="domain" description="Zn(2)-C6 fungal-type" evidence="8">
    <location>
        <begin position="87"/>
        <end position="117"/>
    </location>
</feature>
<evidence type="ECO:0000313" key="10">
    <source>
        <dbReference type="Proteomes" id="UP001265746"/>
    </source>
</evidence>
<feature type="region of interest" description="Disordered" evidence="7">
    <location>
        <begin position="16"/>
        <end position="40"/>
    </location>
</feature>
<dbReference type="SMART" id="SM00066">
    <property type="entry name" value="GAL4"/>
    <property type="match status" value="1"/>
</dbReference>
<feature type="region of interest" description="Disordered" evidence="7">
    <location>
        <begin position="62"/>
        <end position="83"/>
    </location>
</feature>
<evidence type="ECO:0000256" key="4">
    <source>
        <dbReference type="ARBA" id="ARBA00023125"/>
    </source>
</evidence>
<sequence length="719" mass="80274">MSDYYHNFLSSVSGLGTNSSLSSQDASPVPTTAFSSGGNMETNTFQNMAYYPGFQEHSLFQAPRSQRNRRKSAPGPDHIKHRRTRSGCFTCRSRRVKCDETHPVCERCRKGTRDCVYPDTPASKYSSSHGVKDADSSRQASPTSSNDEEDDDVDQDTKLSTIPDEDEEDLASVSEQSMRSTKSLRHMSTASSLNLKRLLTRTRQPSETPSQEGNKGSSPTRSIGTASSLTPMMTHSPDLLFNTVPDLSQLPADLRFYLEYFLENITHYHYGVHRDFGSVFRTTLVSLALRSEPLLYAMIAFAAYHQTLRDPNGQLPQFLKYYNKSVILLLDLLKNEDRHELATLLTILQLATIEEYLGDWVNLMGHQKAALEILSQLFTPQSIVETSLNRTILSWYIRFDILVGLMGGFVTSLPRDWFVTSDEFCRAKLASEPDNLDWLYERAENRLRLICHDICLLVVRRARDNLRGASATVEHENVARQLREWRETLEPALTDPTRLIVSSAYSSDESLSARPAPLYDSPLTSTTLLLCEWHAMVMMHLYQASQDSQGQISTGLGSLSQHAEAISQIFNAGEQWASGPKGLLIMLHPCLTIASMFLPPSPGSNVWLRKKFALLESSGYIFPITVRTRMAELFQDETVVRWWLPDDHGFTPMLQSVRAFADERNAAATSAQSESLQDMKNVFAALHLGGDAAPVAGTGSGMLGSGRVGKDKGIKTHMS</sequence>
<dbReference type="PANTHER" id="PTHR37534:SF10">
    <property type="entry name" value="ZN(II)2CYS6 TRANSCRIPTION FACTOR (EUROFUNG)"/>
    <property type="match status" value="1"/>
</dbReference>
<keyword evidence="3" id="KW-0805">Transcription regulation</keyword>
<dbReference type="AlphaFoldDB" id="A0AAD9SRH1"/>